<gene>
    <name evidence="2" type="ORF">GCM10009737_21450</name>
</gene>
<feature type="transmembrane region" description="Helical" evidence="1">
    <location>
        <begin position="73"/>
        <end position="92"/>
    </location>
</feature>
<keyword evidence="1" id="KW-0812">Transmembrane</keyword>
<dbReference type="Pfam" id="PF09656">
    <property type="entry name" value="PGPGW"/>
    <property type="match status" value="1"/>
</dbReference>
<feature type="transmembrane region" description="Helical" evidence="1">
    <location>
        <begin position="124"/>
        <end position="146"/>
    </location>
</feature>
<sequence>MKALWDLVKKPVGWVLLVVGIAALPLPGPGALIILLAVLVLSQSYEWADRRLDSVKAWALKGAADSVQSWPRILASLVGVAWLVGFGTYWVMQPPKPAWWALPDWSWLPYTGTLPDWTWLPGGVFAGATLIFSGVVALAILVYSWVKFRNSPAPEAEAERAVHGEVD</sequence>
<keyword evidence="3" id="KW-1185">Reference proteome</keyword>
<evidence type="ECO:0000256" key="1">
    <source>
        <dbReference type="SAM" id="Phobius"/>
    </source>
</evidence>
<evidence type="ECO:0000313" key="3">
    <source>
        <dbReference type="Proteomes" id="UP001501612"/>
    </source>
</evidence>
<dbReference type="Proteomes" id="UP001501612">
    <property type="component" value="Unassembled WGS sequence"/>
</dbReference>
<dbReference type="InterPro" id="IPR019099">
    <property type="entry name" value="Uncharacterised_PGPGW_TM"/>
</dbReference>
<feature type="transmembrane region" description="Helical" evidence="1">
    <location>
        <begin position="12"/>
        <end position="41"/>
    </location>
</feature>
<dbReference type="RefSeq" id="WP_344006956.1">
    <property type="nucleotide sequence ID" value="NZ_BAAAMY010000004.1"/>
</dbReference>
<organism evidence="2 3">
    <name type="scientific">Nocardioides lentus</name>
    <dbReference type="NCBI Taxonomy" id="338077"/>
    <lineage>
        <taxon>Bacteria</taxon>
        <taxon>Bacillati</taxon>
        <taxon>Actinomycetota</taxon>
        <taxon>Actinomycetes</taxon>
        <taxon>Propionibacteriales</taxon>
        <taxon>Nocardioidaceae</taxon>
        <taxon>Nocardioides</taxon>
    </lineage>
</organism>
<keyword evidence="1" id="KW-0472">Membrane</keyword>
<name>A0ABN2PF92_9ACTN</name>
<keyword evidence="1" id="KW-1133">Transmembrane helix</keyword>
<comment type="caution">
    <text evidence="2">The sequence shown here is derived from an EMBL/GenBank/DDBJ whole genome shotgun (WGS) entry which is preliminary data.</text>
</comment>
<evidence type="ECO:0008006" key="4">
    <source>
        <dbReference type="Google" id="ProtNLM"/>
    </source>
</evidence>
<evidence type="ECO:0000313" key="2">
    <source>
        <dbReference type="EMBL" id="GAA1919590.1"/>
    </source>
</evidence>
<reference evidence="2 3" key="1">
    <citation type="journal article" date="2019" name="Int. J. Syst. Evol. Microbiol.">
        <title>The Global Catalogue of Microorganisms (GCM) 10K type strain sequencing project: providing services to taxonomists for standard genome sequencing and annotation.</title>
        <authorList>
            <consortium name="The Broad Institute Genomics Platform"/>
            <consortium name="The Broad Institute Genome Sequencing Center for Infectious Disease"/>
            <person name="Wu L."/>
            <person name="Ma J."/>
        </authorList>
    </citation>
    <scope>NUCLEOTIDE SEQUENCE [LARGE SCALE GENOMIC DNA]</scope>
    <source>
        <strain evidence="2 3">JCM 14046</strain>
    </source>
</reference>
<dbReference type="EMBL" id="BAAAMY010000004">
    <property type="protein sequence ID" value="GAA1919590.1"/>
    <property type="molecule type" value="Genomic_DNA"/>
</dbReference>
<protein>
    <recommendedName>
        <fullName evidence="4">TIGR02611 family protein</fullName>
    </recommendedName>
</protein>
<accession>A0ABN2PF92</accession>
<proteinExistence type="predicted"/>